<sequence>MRGDMGHVRARNDRTSIASFPTLSANPRSHDTNCASFMRYPSKPTEMSTLIFHRHCAM</sequence>
<feature type="compositionally biased region" description="Polar residues" evidence="1">
    <location>
        <begin position="15"/>
        <end position="25"/>
    </location>
</feature>
<dbReference type="EMBL" id="ML976074">
    <property type="protein sequence ID" value="KAF1939800.1"/>
    <property type="molecule type" value="Genomic_DNA"/>
</dbReference>
<evidence type="ECO:0000313" key="2">
    <source>
        <dbReference type="EMBL" id="KAF1939800.1"/>
    </source>
</evidence>
<feature type="region of interest" description="Disordered" evidence="1">
    <location>
        <begin position="1"/>
        <end position="25"/>
    </location>
</feature>
<proteinExistence type="predicted"/>
<gene>
    <name evidence="2" type="ORF">EJ02DRAFT_245307</name>
</gene>
<reference evidence="2" key="1">
    <citation type="journal article" date="2020" name="Stud. Mycol.">
        <title>101 Dothideomycetes genomes: a test case for predicting lifestyles and emergence of pathogens.</title>
        <authorList>
            <person name="Haridas S."/>
            <person name="Albert R."/>
            <person name="Binder M."/>
            <person name="Bloem J."/>
            <person name="Labutti K."/>
            <person name="Salamov A."/>
            <person name="Andreopoulos B."/>
            <person name="Baker S."/>
            <person name="Barry K."/>
            <person name="Bills G."/>
            <person name="Bluhm B."/>
            <person name="Cannon C."/>
            <person name="Castanera R."/>
            <person name="Culley D."/>
            <person name="Daum C."/>
            <person name="Ezra D."/>
            <person name="Gonzalez J."/>
            <person name="Henrissat B."/>
            <person name="Kuo A."/>
            <person name="Liang C."/>
            <person name="Lipzen A."/>
            <person name="Lutzoni F."/>
            <person name="Magnuson J."/>
            <person name="Mondo S."/>
            <person name="Nolan M."/>
            <person name="Ohm R."/>
            <person name="Pangilinan J."/>
            <person name="Park H.-J."/>
            <person name="Ramirez L."/>
            <person name="Alfaro M."/>
            <person name="Sun H."/>
            <person name="Tritt A."/>
            <person name="Yoshinaga Y."/>
            <person name="Zwiers L.-H."/>
            <person name="Turgeon B."/>
            <person name="Goodwin S."/>
            <person name="Spatafora J."/>
            <person name="Crous P."/>
            <person name="Grigoriev I."/>
        </authorList>
    </citation>
    <scope>NUCLEOTIDE SEQUENCE</scope>
    <source>
        <strain evidence="2">CBS 161.51</strain>
    </source>
</reference>
<accession>A0A6A5SJF4</accession>
<keyword evidence="3" id="KW-1185">Reference proteome</keyword>
<dbReference type="AlphaFoldDB" id="A0A6A5SJF4"/>
<protein>
    <submittedName>
        <fullName evidence="2">Uncharacterized protein</fullName>
    </submittedName>
</protein>
<evidence type="ECO:0000313" key="3">
    <source>
        <dbReference type="Proteomes" id="UP000800038"/>
    </source>
</evidence>
<dbReference type="Proteomes" id="UP000800038">
    <property type="component" value="Unassembled WGS sequence"/>
</dbReference>
<name>A0A6A5SJF4_9PLEO</name>
<evidence type="ECO:0000256" key="1">
    <source>
        <dbReference type="SAM" id="MobiDB-lite"/>
    </source>
</evidence>
<feature type="compositionally biased region" description="Basic and acidic residues" evidence="1">
    <location>
        <begin position="1"/>
        <end position="14"/>
    </location>
</feature>
<organism evidence="2 3">
    <name type="scientific">Clathrospora elynae</name>
    <dbReference type="NCBI Taxonomy" id="706981"/>
    <lineage>
        <taxon>Eukaryota</taxon>
        <taxon>Fungi</taxon>
        <taxon>Dikarya</taxon>
        <taxon>Ascomycota</taxon>
        <taxon>Pezizomycotina</taxon>
        <taxon>Dothideomycetes</taxon>
        <taxon>Pleosporomycetidae</taxon>
        <taxon>Pleosporales</taxon>
        <taxon>Diademaceae</taxon>
        <taxon>Clathrospora</taxon>
    </lineage>
</organism>